<organism evidence="2 3">
    <name type="scientific">Thielaviopsis punctulata</name>
    <dbReference type="NCBI Taxonomy" id="72032"/>
    <lineage>
        <taxon>Eukaryota</taxon>
        <taxon>Fungi</taxon>
        <taxon>Dikarya</taxon>
        <taxon>Ascomycota</taxon>
        <taxon>Pezizomycotina</taxon>
        <taxon>Sordariomycetes</taxon>
        <taxon>Hypocreomycetidae</taxon>
        <taxon>Microascales</taxon>
        <taxon>Ceratocystidaceae</taxon>
        <taxon>Thielaviopsis</taxon>
    </lineage>
</organism>
<sequence length="247" mass="25109">MLFLSSLLLASASLAAAAPSRRSSSCKAHAVSLPTNSNGTPLPSPPAGLSLKYIGLGHGYQNYTCATAGSSPVATGALAILYDALPLYPGHSPSSLSLSSWLALPAAALSTPIALNLSPFTPHVALSAEGASVSPFPASPAPLSLTHSLPAIGKHFFDATGTPNFFVGPHDHMVATKLAAQNAPSDAPTGPHGEAAVTWLYLGDKGNSTGLSAVYRVETAAGQAHECTQAGEDSSVYAAFYFFYGAK</sequence>
<feature type="signal peptide" evidence="1">
    <location>
        <begin position="1"/>
        <end position="17"/>
    </location>
</feature>
<comment type="caution">
    <text evidence="2">The sequence shown here is derived from an EMBL/GenBank/DDBJ whole genome shotgun (WGS) entry which is preliminary data.</text>
</comment>
<dbReference type="AlphaFoldDB" id="A0A0F4Z8R4"/>
<gene>
    <name evidence="2" type="ORF">TD95_003262</name>
</gene>
<dbReference type="InterPro" id="IPR021851">
    <property type="entry name" value="DUF3455"/>
</dbReference>
<dbReference type="PANTHER" id="PTHR35567">
    <property type="entry name" value="MALATE DEHYDROGENASE (AFU_ORTHOLOGUE AFUA_2G13800)"/>
    <property type="match status" value="1"/>
</dbReference>
<evidence type="ECO:0000313" key="2">
    <source>
        <dbReference type="EMBL" id="KKA26892.1"/>
    </source>
</evidence>
<evidence type="ECO:0008006" key="4">
    <source>
        <dbReference type="Google" id="ProtNLM"/>
    </source>
</evidence>
<dbReference type="EMBL" id="LAEV01001949">
    <property type="protein sequence ID" value="KKA26892.1"/>
    <property type="molecule type" value="Genomic_DNA"/>
</dbReference>
<protein>
    <recommendedName>
        <fullName evidence="4">Malate dehydrogenase</fullName>
    </recommendedName>
</protein>
<accession>A0A0F4Z8R4</accession>
<proteinExistence type="predicted"/>
<name>A0A0F4Z8R4_9PEZI</name>
<evidence type="ECO:0000313" key="3">
    <source>
        <dbReference type="Proteomes" id="UP000033483"/>
    </source>
</evidence>
<dbReference type="OrthoDB" id="1859733at2759"/>
<dbReference type="PANTHER" id="PTHR35567:SF3">
    <property type="entry name" value="MALATE DEHYDROGENASE"/>
    <property type="match status" value="1"/>
</dbReference>
<reference evidence="2 3" key="1">
    <citation type="submission" date="2015-03" db="EMBL/GenBank/DDBJ databases">
        <authorList>
            <person name="Radwan O."/>
            <person name="Al-Naeli F.A."/>
            <person name="Rendon G.A."/>
            <person name="Fields C."/>
        </authorList>
    </citation>
    <scope>NUCLEOTIDE SEQUENCE [LARGE SCALE GENOMIC DNA]</scope>
    <source>
        <strain evidence="2">CR-DP1</strain>
    </source>
</reference>
<dbReference type="Proteomes" id="UP000033483">
    <property type="component" value="Unassembled WGS sequence"/>
</dbReference>
<keyword evidence="3" id="KW-1185">Reference proteome</keyword>
<dbReference type="Pfam" id="PF11937">
    <property type="entry name" value="DUF3455"/>
    <property type="match status" value="1"/>
</dbReference>
<evidence type="ECO:0000256" key="1">
    <source>
        <dbReference type="SAM" id="SignalP"/>
    </source>
</evidence>
<keyword evidence="1" id="KW-0732">Signal</keyword>
<feature type="chain" id="PRO_5002482424" description="Malate dehydrogenase" evidence="1">
    <location>
        <begin position="18"/>
        <end position="247"/>
    </location>
</feature>